<accession>A0A4Y2TFD9</accession>
<reference evidence="1 2" key="1">
    <citation type="journal article" date="2019" name="Sci. Rep.">
        <title>Orb-weaving spider Araneus ventricosus genome elucidates the spidroin gene catalogue.</title>
        <authorList>
            <person name="Kono N."/>
            <person name="Nakamura H."/>
            <person name="Ohtoshi R."/>
            <person name="Moran D.A.P."/>
            <person name="Shinohara A."/>
            <person name="Yoshida Y."/>
            <person name="Fujiwara M."/>
            <person name="Mori M."/>
            <person name="Tomita M."/>
            <person name="Arakawa K."/>
        </authorList>
    </citation>
    <scope>NUCLEOTIDE SEQUENCE [LARGE SCALE GENOMIC DNA]</scope>
</reference>
<name>A0A4Y2TFD9_ARAVE</name>
<sequence>MFRGGGGGGISYLSSHPVRIGGMVTRASPFCASVLFSGPPPPFYSKSNSSWTLPGQVAGGNSFLGRSKRPVAIVSGKEGGPPWPSEPEADEFGTDDFSFGAFLKRDSLMP</sequence>
<evidence type="ECO:0000313" key="1">
    <source>
        <dbReference type="EMBL" id="GBN99364.1"/>
    </source>
</evidence>
<comment type="caution">
    <text evidence="1">The sequence shown here is derived from an EMBL/GenBank/DDBJ whole genome shotgun (WGS) entry which is preliminary data.</text>
</comment>
<dbReference type="Proteomes" id="UP000499080">
    <property type="component" value="Unassembled WGS sequence"/>
</dbReference>
<evidence type="ECO:0000313" key="2">
    <source>
        <dbReference type="Proteomes" id="UP000499080"/>
    </source>
</evidence>
<protein>
    <submittedName>
        <fullName evidence="1">Uncharacterized protein</fullName>
    </submittedName>
</protein>
<organism evidence="1 2">
    <name type="scientific">Araneus ventricosus</name>
    <name type="common">Orbweaver spider</name>
    <name type="synonym">Epeira ventricosa</name>
    <dbReference type="NCBI Taxonomy" id="182803"/>
    <lineage>
        <taxon>Eukaryota</taxon>
        <taxon>Metazoa</taxon>
        <taxon>Ecdysozoa</taxon>
        <taxon>Arthropoda</taxon>
        <taxon>Chelicerata</taxon>
        <taxon>Arachnida</taxon>
        <taxon>Araneae</taxon>
        <taxon>Araneomorphae</taxon>
        <taxon>Entelegynae</taxon>
        <taxon>Araneoidea</taxon>
        <taxon>Araneidae</taxon>
        <taxon>Araneus</taxon>
    </lineage>
</organism>
<dbReference type="EMBL" id="BGPR01028291">
    <property type="protein sequence ID" value="GBN99364.1"/>
    <property type="molecule type" value="Genomic_DNA"/>
</dbReference>
<proteinExistence type="predicted"/>
<dbReference type="AlphaFoldDB" id="A0A4Y2TFD9"/>
<gene>
    <name evidence="1" type="ORF">AVEN_51844_1</name>
</gene>
<keyword evidence="2" id="KW-1185">Reference proteome</keyword>